<evidence type="ECO:0000313" key="1">
    <source>
        <dbReference type="EMBL" id="GAA4650973.1"/>
    </source>
</evidence>
<accession>A0ABP8V418</accession>
<protein>
    <submittedName>
        <fullName evidence="1">Uncharacterized protein</fullName>
    </submittedName>
</protein>
<keyword evidence="2" id="KW-1185">Reference proteome</keyword>
<dbReference type="EMBL" id="BAABFL010000431">
    <property type="protein sequence ID" value="GAA4650973.1"/>
    <property type="molecule type" value="Genomic_DNA"/>
</dbReference>
<proteinExistence type="predicted"/>
<evidence type="ECO:0000313" key="2">
    <source>
        <dbReference type="Proteomes" id="UP001500604"/>
    </source>
</evidence>
<reference evidence="2" key="1">
    <citation type="journal article" date="2019" name="Int. J. Syst. Evol. Microbiol.">
        <title>The Global Catalogue of Microorganisms (GCM) 10K type strain sequencing project: providing services to taxonomists for standard genome sequencing and annotation.</title>
        <authorList>
            <consortium name="The Broad Institute Genomics Platform"/>
            <consortium name="The Broad Institute Genome Sequencing Center for Infectious Disease"/>
            <person name="Wu L."/>
            <person name="Ma J."/>
        </authorList>
    </citation>
    <scope>NUCLEOTIDE SEQUENCE [LARGE SCALE GENOMIC DNA]</scope>
    <source>
        <strain evidence="2">JCM 17805</strain>
    </source>
</reference>
<dbReference type="Proteomes" id="UP001500604">
    <property type="component" value="Unassembled WGS sequence"/>
</dbReference>
<organism evidence="1 2">
    <name type="scientific">Kistimonas scapharcae</name>
    <dbReference type="NCBI Taxonomy" id="1036133"/>
    <lineage>
        <taxon>Bacteria</taxon>
        <taxon>Pseudomonadati</taxon>
        <taxon>Pseudomonadota</taxon>
        <taxon>Gammaproteobacteria</taxon>
        <taxon>Oceanospirillales</taxon>
        <taxon>Endozoicomonadaceae</taxon>
        <taxon>Kistimonas</taxon>
    </lineage>
</organism>
<gene>
    <name evidence="1" type="ORF">GCM10023116_32560</name>
</gene>
<sequence>MISVHWYDSDCLNLRPVDLQQRLRGWFTGIAAGGCHRFAVVSYRDPDDSDSATVAIDS</sequence>
<comment type="caution">
    <text evidence="1">The sequence shown here is derived from an EMBL/GenBank/DDBJ whole genome shotgun (WGS) entry which is preliminary data.</text>
</comment>
<name>A0ABP8V418_9GAMM</name>